<name>A0ABS3T5P6_9FLAO</name>
<feature type="non-terminal residue" evidence="1">
    <location>
        <position position="1"/>
    </location>
</feature>
<sequence>PNLVYALNRVESEIIANYLNDNQCSQEAQGFTLAAIDVILDGGEVDFDDRVTMDSTFVNNEKAHCTYQKLTQNTNFKGLIENFTGNENPNLTFKIVPNLDCTSDGDIDEGCTSSSLSSNNSITISIDENYVNSSTTPTLFIAQTIIHEAIHANLYLAIYNFEAGNPVNLPDINDFPAIYEQYRQLTNRQHEIMAGEFTGLIAQLLQQIHPLLNDQQFIDSLDDYSFSLQDFYTNLAYVGLQGTAGYDIYMSNPENAQNYSVGFYDAQANSNKEPNCN</sequence>
<dbReference type="Proteomes" id="UP000676776">
    <property type="component" value="Unassembled WGS sequence"/>
</dbReference>
<accession>A0ABS3T5P6</accession>
<keyword evidence="2" id="KW-1185">Reference proteome</keyword>
<reference evidence="1 2" key="1">
    <citation type="submission" date="2021-03" db="EMBL/GenBank/DDBJ databases">
        <title>Winogradskyella sp. nov., isolated from costal sediment.</title>
        <authorList>
            <person name="Gao C."/>
        </authorList>
    </citation>
    <scope>NUCLEOTIDE SEQUENCE [LARGE SCALE GENOMIC DNA]</scope>
    <source>
        <strain evidence="1 2">DF17</strain>
    </source>
</reference>
<dbReference type="EMBL" id="JAGEVF010000033">
    <property type="protein sequence ID" value="MBO3118079.1"/>
    <property type="molecule type" value="Genomic_DNA"/>
</dbReference>
<dbReference type="RefSeq" id="WP_208155452.1">
    <property type="nucleotide sequence ID" value="NZ_JAGEVF010000033.1"/>
</dbReference>
<evidence type="ECO:0000313" key="2">
    <source>
        <dbReference type="Proteomes" id="UP000676776"/>
    </source>
</evidence>
<protein>
    <submittedName>
        <fullName evidence="1">Uncharacterized protein</fullName>
    </submittedName>
</protein>
<evidence type="ECO:0000313" key="1">
    <source>
        <dbReference type="EMBL" id="MBO3118079.1"/>
    </source>
</evidence>
<proteinExistence type="predicted"/>
<comment type="caution">
    <text evidence="1">The sequence shown here is derived from an EMBL/GenBank/DDBJ whole genome shotgun (WGS) entry which is preliminary data.</text>
</comment>
<gene>
    <name evidence="1" type="ORF">J4050_15105</name>
</gene>
<organism evidence="1 2">
    <name type="scientific">Winogradskyella pelagia</name>
    <dbReference type="NCBI Taxonomy" id="2819984"/>
    <lineage>
        <taxon>Bacteria</taxon>
        <taxon>Pseudomonadati</taxon>
        <taxon>Bacteroidota</taxon>
        <taxon>Flavobacteriia</taxon>
        <taxon>Flavobacteriales</taxon>
        <taxon>Flavobacteriaceae</taxon>
        <taxon>Winogradskyella</taxon>
    </lineage>
</organism>